<name>A0AAE0ZQ72_9GAST</name>
<feature type="region of interest" description="Disordered" evidence="1">
    <location>
        <begin position="70"/>
        <end position="100"/>
    </location>
</feature>
<evidence type="ECO:0000256" key="1">
    <source>
        <dbReference type="SAM" id="MobiDB-lite"/>
    </source>
</evidence>
<organism evidence="2 3">
    <name type="scientific">Elysia crispata</name>
    <name type="common">lettuce slug</name>
    <dbReference type="NCBI Taxonomy" id="231223"/>
    <lineage>
        <taxon>Eukaryota</taxon>
        <taxon>Metazoa</taxon>
        <taxon>Spiralia</taxon>
        <taxon>Lophotrochozoa</taxon>
        <taxon>Mollusca</taxon>
        <taxon>Gastropoda</taxon>
        <taxon>Heterobranchia</taxon>
        <taxon>Euthyneura</taxon>
        <taxon>Panpulmonata</taxon>
        <taxon>Sacoglossa</taxon>
        <taxon>Placobranchoidea</taxon>
        <taxon>Plakobranchidae</taxon>
        <taxon>Elysia</taxon>
    </lineage>
</organism>
<comment type="caution">
    <text evidence="2">The sequence shown here is derived from an EMBL/GenBank/DDBJ whole genome shotgun (WGS) entry which is preliminary data.</text>
</comment>
<sequence length="100" mass="11125">MIPADVCLAQQKENKLIEEDTTTPQKRRSWRVVESDKIETRLIFFFFTNSAGLGNSVIDQVCVLYHHPGIVSSGQNGQKSSSNSGNKGVGTWDRQRGETV</sequence>
<proteinExistence type="predicted"/>
<keyword evidence="3" id="KW-1185">Reference proteome</keyword>
<reference evidence="2" key="1">
    <citation type="journal article" date="2023" name="G3 (Bethesda)">
        <title>A reference genome for the long-term kleptoplast-retaining sea slug Elysia crispata morphotype clarki.</title>
        <authorList>
            <person name="Eastman K.E."/>
            <person name="Pendleton A.L."/>
            <person name="Shaikh M.A."/>
            <person name="Suttiyut T."/>
            <person name="Ogas R."/>
            <person name="Tomko P."/>
            <person name="Gavelis G."/>
            <person name="Widhalm J.R."/>
            <person name="Wisecaver J.H."/>
        </authorList>
    </citation>
    <scope>NUCLEOTIDE SEQUENCE</scope>
    <source>
        <strain evidence="2">ECLA1</strain>
    </source>
</reference>
<gene>
    <name evidence="2" type="ORF">RRG08_022283</name>
</gene>
<protein>
    <submittedName>
        <fullName evidence="2">Uncharacterized protein</fullName>
    </submittedName>
</protein>
<accession>A0AAE0ZQ72</accession>
<feature type="compositionally biased region" description="Low complexity" evidence="1">
    <location>
        <begin position="71"/>
        <end position="90"/>
    </location>
</feature>
<evidence type="ECO:0000313" key="3">
    <source>
        <dbReference type="Proteomes" id="UP001283361"/>
    </source>
</evidence>
<dbReference type="Proteomes" id="UP001283361">
    <property type="component" value="Unassembled WGS sequence"/>
</dbReference>
<evidence type="ECO:0000313" key="2">
    <source>
        <dbReference type="EMBL" id="KAK3773573.1"/>
    </source>
</evidence>
<dbReference type="EMBL" id="JAWDGP010003531">
    <property type="protein sequence ID" value="KAK3773573.1"/>
    <property type="molecule type" value="Genomic_DNA"/>
</dbReference>
<dbReference type="AlphaFoldDB" id="A0AAE0ZQ72"/>